<keyword evidence="2" id="KW-1185">Reference proteome</keyword>
<comment type="caution">
    <text evidence="1">The sequence shown here is derived from an EMBL/GenBank/DDBJ whole genome shotgun (WGS) entry which is preliminary data.</text>
</comment>
<reference evidence="1" key="1">
    <citation type="submission" date="2018-11" db="EMBL/GenBank/DDBJ databases">
        <authorList>
            <person name="Sattar A."/>
            <person name="Zunita Z."/>
            <person name="Jalila A."/>
            <person name="Saleha A.A."/>
        </authorList>
    </citation>
    <scope>NUCLEOTIDE SEQUENCE</scope>
    <source>
        <strain evidence="1">F12-74</strain>
    </source>
</reference>
<proteinExistence type="predicted"/>
<gene>
    <name evidence="1" type="ORF">EHH44_03140</name>
</gene>
<protein>
    <submittedName>
        <fullName evidence="1">AAA family ATPase</fullName>
    </submittedName>
</protein>
<dbReference type="EMBL" id="RRZR01000003">
    <property type="protein sequence ID" value="RRR47859.1"/>
    <property type="molecule type" value="Genomic_DNA"/>
</dbReference>
<organism evidence="1 2">
    <name type="scientific">Mycolicibacter terrae</name>
    <dbReference type="NCBI Taxonomy" id="1788"/>
    <lineage>
        <taxon>Bacteria</taxon>
        <taxon>Bacillati</taxon>
        <taxon>Actinomycetota</taxon>
        <taxon>Actinomycetes</taxon>
        <taxon>Mycobacteriales</taxon>
        <taxon>Mycobacteriaceae</taxon>
        <taxon>Mycolicibacter</taxon>
    </lineage>
</organism>
<name>A0ACD2ES16_9MYCO</name>
<dbReference type="Proteomes" id="UP000268891">
    <property type="component" value="Unassembled WGS sequence"/>
</dbReference>
<accession>A0ACD2ES16</accession>
<sequence>MALAERHYGEQLDGDLVDEVWHALWGRNVSGLSSNPGGPITEMTFYLKEDGTVGCDEAPYDEIQAKGWTVMDASGELELTRWLWQDKIPKGEFSILGAYEDSMKSTMMAKVVANITHGKLEGEFYGQPKTVLWFGGEESWNKSIKPRLVAAGADVSRVKQIKPPPEQGRILDISDPEHVEMLRTAIKVYDAAFIVFDPMTSAMGARNVEKEEVLRDVLEPFIDAVCHTDGATVLAIKHFTKLESPDPSKLLGGNRAWSQIARSFLAIAVHPDDDKGQPRVARRVVGVHKGNMTGDRTPAMFRPVGVKLEIESKTVEVPTIEWLGESDYTPEEALRARLAAERRASKPEPRQTAEAWLRDFLMNAGPSTRTEVITTCAVERGDAAFSPASFDKAYRRITDAGDAGPRRLKGKEALWSLVGYQTVPHEDDGDDSNVPATPRL</sequence>
<evidence type="ECO:0000313" key="2">
    <source>
        <dbReference type="Proteomes" id="UP000268891"/>
    </source>
</evidence>
<evidence type="ECO:0000313" key="1">
    <source>
        <dbReference type="EMBL" id="RRR47859.1"/>
    </source>
</evidence>